<dbReference type="InterPro" id="IPR023753">
    <property type="entry name" value="FAD/NAD-binding_dom"/>
</dbReference>
<keyword evidence="5" id="KW-0560">Oxidoreductase</keyword>
<name>A0ABP3Y9E0_9BACT</name>
<protein>
    <recommendedName>
        <fullName evidence="14">dihydrouracil dehydrogenase (NAD(+))</fullName>
        <ecNumber evidence="14">1.3.1.1</ecNumber>
    </recommendedName>
    <alternativeName>
        <fullName evidence="9">Dihydrothymine dehydrogenase</fullName>
    </alternativeName>
    <alternativeName>
        <fullName evidence="8">Dihydrouracil dehydrogenase</fullName>
    </alternativeName>
</protein>
<dbReference type="SUPFAM" id="SSF54862">
    <property type="entry name" value="4Fe-4S ferredoxins"/>
    <property type="match status" value="1"/>
</dbReference>
<dbReference type="InterPro" id="IPR009051">
    <property type="entry name" value="Helical_ferredxn"/>
</dbReference>
<dbReference type="InterPro" id="IPR017896">
    <property type="entry name" value="4Fe4S_Fe-S-bd"/>
</dbReference>
<comment type="subunit">
    <text evidence="13">Heterotetramer of 2 PreA and 2 PreT subunits.</text>
</comment>
<evidence type="ECO:0000256" key="11">
    <source>
        <dbReference type="ARBA" id="ARBA00048792"/>
    </source>
</evidence>
<dbReference type="Gene3D" id="3.50.50.60">
    <property type="entry name" value="FAD/NAD(P)-binding domain"/>
    <property type="match status" value="2"/>
</dbReference>
<dbReference type="RefSeq" id="WP_343848064.1">
    <property type="nucleotide sequence ID" value="NZ_BAAAFI010000002.1"/>
</dbReference>
<dbReference type="Gene3D" id="3.30.70.3270">
    <property type="match status" value="1"/>
</dbReference>
<keyword evidence="2" id="KW-0285">Flavoprotein</keyword>
<sequence>MKPTNTGDPEYYHKVVDCQYACPAHTPVPEYIRLIAAEKYTEAYMVNWESNVFPGILGRTCDRPCEPACRRVRVEEEPVAICRLKRVAADQKGEVKQLMPQAPFPQNGKKIVLIGGGPASLTVARDLAPLGYEVHLFDEQIAGGGMMRSQIPSFRLPETVLNEEVDYILDLGIHTQFLTYVKSLKELVAKEYDAIFVGTGAPRGKDLPKLPGRKEGAAHIHIGIEWLASVAFEHTQTISKKVIVLGGGNTAMDCCRTARRLGGKDVKVVVRSPFGEMKASPWEKEDAAHEDIDIIDNHVPVSFEVEDGKLIGMKFQKVRAVYDEKGKRSLIPTDEPEVFIEADTVLLAIGQQNSFPWIERDLGLKFDEWDMPIVDRKTFQSTLPTVFFGGDAAFGPENVITAVAHGHQAAVSIHLFCEGKDLQDRPSPYTNLVSQKMGIHEWSYDSQIAADQRYIVPQAKKSVTLKDRKQEVELGFDIRTGFKEAQRCLNCDAQTVFSEDRCIECDACMDVCPTSCITFTVNEDEDQLRQNLLVPAENTTQDILVSDILKTGRVMVKDEDVCLHCGLCAERCPTSAWDMQKYFYSVTKAYQIPPPLPSISK</sequence>
<dbReference type="InterPro" id="IPR036188">
    <property type="entry name" value="FAD/NAD-bd_sf"/>
</dbReference>
<evidence type="ECO:0000256" key="4">
    <source>
        <dbReference type="ARBA" id="ARBA00022723"/>
    </source>
</evidence>
<accession>A0ABP3Y9E0</accession>
<feature type="domain" description="4Fe-4S ferredoxin-type" evidence="15">
    <location>
        <begin position="493"/>
        <end position="522"/>
    </location>
</feature>
<evidence type="ECO:0000256" key="8">
    <source>
        <dbReference type="ARBA" id="ARBA00030119"/>
    </source>
</evidence>
<comment type="catalytic activity">
    <reaction evidence="10">
        <text>5,6-dihydrothymine + NAD(+) = thymine + NADH + H(+)</text>
        <dbReference type="Rhea" id="RHEA:28791"/>
        <dbReference type="ChEBI" id="CHEBI:15378"/>
        <dbReference type="ChEBI" id="CHEBI:17821"/>
        <dbReference type="ChEBI" id="CHEBI:27468"/>
        <dbReference type="ChEBI" id="CHEBI:57540"/>
        <dbReference type="ChEBI" id="CHEBI:57945"/>
        <dbReference type="EC" id="1.3.1.1"/>
    </reaction>
</comment>
<comment type="function">
    <text evidence="12">Involved in pyrimidine base degradation. Catalyzes physiologically the reduction of uracil to 5,6-dihydrouracil (DHU) by using NADH as a specific cosubstrate. It also catalyzes the reverse reaction and the reduction of thymine to 5,6-dihydrothymine (DHT).</text>
</comment>
<evidence type="ECO:0000256" key="2">
    <source>
        <dbReference type="ARBA" id="ARBA00022630"/>
    </source>
</evidence>
<dbReference type="InterPro" id="IPR028261">
    <property type="entry name" value="DPD_II"/>
</dbReference>
<dbReference type="InterPro" id="IPR017900">
    <property type="entry name" value="4Fe4S_Fe_S_CS"/>
</dbReference>
<dbReference type="SUPFAM" id="SSF51971">
    <property type="entry name" value="Nucleotide-binding domain"/>
    <property type="match status" value="1"/>
</dbReference>
<dbReference type="SUPFAM" id="SSF46548">
    <property type="entry name" value="alpha-helical ferredoxin"/>
    <property type="match status" value="1"/>
</dbReference>
<evidence type="ECO:0000259" key="15">
    <source>
        <dbReference type="PROSITE" id="PS51379"/>
    </source>
</evidence>
<evidence type="ECO:0000256" key="6">
    <source>
        <dbReference type="ARBA" id="ARBA00023004"/>
    </source>
</evidence>
<gene>
    <name evidence="16" type="ORF">GCM10009119_03330</name>
</gene>
<dbReference type="PROSITE" id="PS51379">
    <property type="entry name" value="4FE4S_FER_2"/>
    <property type="match status" value="2"/>
</dbReference>
<organism evidence="16 17">
    <name type="scientific">Algoriphagus jejuensis</name>
    <dbReference type="NCBI Taxonomy" id="419934"/>
    <lineage>
        <taxon>Bacteria</taxon>
        <taxon>Pseudomonadati</taxon>
        <taxon>Bacteroidota</taxon>
        <taxon>Cytophagia</taxon>
        <taxon>Cytophagales</taxon>
        <taxon>Cyclobacteriaceae</taxon>
        <taxon>Algoriphagus</taxon>
    </lineage>
</organism>
<keyword evidence="4" id="KW-0479">Metal-binding</keyword>
<dbReference type="PANTHER" id="PTHR43073">
    <property type="entry name" value="DIHYDROPYRIMIDINE DEHYDROGENASE [NADP(+)]"/>
    <property type="match status" value="1"/>
</dbReference>
<proteinExistence type="predicted"/>
<evidence type="ECO:0000313" key="17">
    <source>
        <dbReference type="Proteomes" id="UP001500469"/>
    </source>
</evidence>
<comment type="caution">
    <text evidence="16">The sequence shown here is derived from an EMBL/GenBank/DDBJ whole genome shotgun (WGS) entry which is preliminary data.</text>
</comment>
<evidence type="ECO:0000256" key="1">
    <source>
        <dbReference type="ARBA" id="ARBA00001917"/>
    </source>
</evidence>
<dbReference type="PROSITE" id="PS00198">
    <property type="entry name" value="4FE4S_FER_1"/>
    <property type="match status" value="2"/>
</dbReference>
<comment type="cofactor">
    <cofactor evidence="1">
        <name>FMN</name>
        <dbReference type="ChEBI" id="CHEBI:58210"/>
    </cofactor>
</comment>
<dbReference type="Pfam" id="PF14691">
    <property type="entry name" value="Fer4_20"/>
    <property type="match status" value="1"/>
</dbReference>
<evidence type="ECO:0000256" key="5">
    <source>
        <dbReference type="ARBA" id="ARBA00023002"/>
    </source>
</evidence>
<dbReference type="EC" id="1.3.1.1" evidence="14"/>
<dbReference type="Gene3D" id="1.10.1060.10">
    <property type="entry name" value="Alpha-helical ferredoxin"/>
    <property type="match status" value="1"/>
</dbReference>
<evidence type="ECO:0000256" key="12">
    <source>
        <dbReference type="ARBA" id="ARBA00049578"/>
    </source>
</evidence>
<feature type="domain" description="4Fe-4S ferredoxin-type" evidence="15">
    <location>
        <begin position="552"/>
        <end position="582"/>
    </location>
</feature>
<dbReference type="Proteomes" id="UP001500469">
    <property type="component" value="Unassembled WGS sequence"/>
</dbReference>
<evidence type="ECO:0000313" key="16">
    <source>
        <dbReference type="EMBL" id="GAA0877365.1"/>
    </source>
</evidence>
<dbReference type="Pfam" id="PF12838">
    <property type="entry name" value="Fer4_7"/>
    <property type="match status" value="1"/>
</dbReference>
<dbReference type="Pfam" id="PF07992">
    <property type="entry name" value="Pyr_redox_2"/>
    <property type="match status" value="1"/>
</dbReference>
<keyword evidence="17" id="KW-1185">Reference proteome</keyword>
<keyword evidence="7" id="KW-0411">Iron-sulfur</keyword>
<reference evidence="17" key="1">
    <citation type="journal article" date="2019" name="Int. J. Syst. Evol. Microbiol.">
        <title>The Global Catalogue of Microorganisms (GCM) 10K type strain sequencing project: providing services to taxonomists for standard genome sequencing and annotation.</title>
        <authorList>
            <consortium name="The Broad Institute Genomics Platform"/>
            <consortium name="The Broad Institute Genome Sequencing Center for Infectious Disease"/>
            <person name="Wu L."/>
            <person name="Ma J."/>
        </authorList>
    </citation>
    <scope>NUCLEOTIDE SEQUENCE [LARGE SCALE GENOMIC DNA]</scope>
    <source>
        <strain evidence="17">JCM 16112</strain>
    </source>
</reference>
<dbReference type="PRINTS" id="PR00419">
    <property type="entry name" value="ADXRDTASE"/>
</dbReference>
<dbReference type="PANTHER" id="PTHR43073:SF2">
    <property type="entry name" value="DIHYDROPYRIMIDINE DEHYDROGENASE [NADP(+)]"/>
    <property type="match status" value="1"/>
</dbReference>
<keyword evidence="3" id="KW-0288">FMN</keyword>
<evidence type="ECO:0000256" key="10">
    <source>
        <dbReference type="ARBA" id="ARBA00047685"/>
    </source>
</evidence>
<keyword evidence="6" id="KW-0408">Iron</keyword>
<evidence type="ECO:0000256" key="14">
    <source>
        <dbReference type="ARBA" id="ARBA00049728"/>
    </source>
</evidence>
<comment type="catalytic activity">
    <reaction evidence="11">
        <text>5,6-dihydrouracil + NAD(+) = uracil + NADH + H(+)</text>
        <dbReference type="Rhea" id="RHEA:20189"/>
        <dbReference type="ChEBI" id="CHEBI:15378"/>
        <dbReference type="ChEBI" id="CHEBI:15901"/>
        <dbReference type="ChEBI" id="CHEBI:17568"/>
        <dbReference type="ChEBI" id="CHEBI:57540"/>
        <dbReference type="ChEBI" id="CHEBI:57945"/>
        <dbReference type="EC" id="1.3.1.1"/>
    </reaction>
</comment>
<evidence type="ECO:0000256" key="3">
    <source>
        <dbReference type="ARBA" id="ARBA00022643"/>
    </source>
</evidence>
<dbReference type="EMBL" id="BAAAFI010000002">
    <property type="protein sequence ID" value="GAA0877365.1"/>
    <property type="molecule type" value="Genomic_DNA"/>
</dbReference>
<evidence type="ECO:0000256" key="13">
    <source>
        <dbReference type="ARBA" id="ARBA00049714"/>
    </source>
</evidence>
<evidence type="ECO:0000256" key="7">
    <source>
        <dbReference type="ARBA" id="ARBA00023014"/>
    </source>
</evidence>
<evidence type="ECO:0000256" key="9">
    <source>
        <dbReference type="ARBA" id="ARBA00032722"/>
    </source>
</evidence>